<dbReference type="HOGENOM" id="CLU_1555557_0_0_1"/>
<comment type="caution">
    <text evidence="2">The sequence shown here is derived from an EMBL/GenBank/DDBJ whole genome shotgun (WGS) entry which is preliminary data.</text>
</comment>
<organism evidence="2 3">
    <name type="scientific">Macrophomina phaseolina (strain MS6)</name>
    <name type="common">Charcoal rot fungus</name>
    <dbReference type="NCBI Taxonomy" id="1126212"/>
    <lineage>
        <taxon>Eukaryota</taxon>
        <taxon>Fungi</taxon>
        <taxon>Dikarya</taxon>
        <taxon>Ascomycota</taxon>
        <taxon>Pezizomycotina</taxon>
        <taxon>Dothideomycetes</taxon>
        <taxon>Dothideomycetes incertae sedis</taxon>
        <taxon>Botryosphaeriales</taxon>
        <taxon>Botryosphaeriaceae</taxon>
        <taxon>Macrophomina</taxon>
    </lineage>
</organism>
<proteinExistence type="predicted"/>
<sequence>MEYIQCSQVLLNTWGLGISRRTLILGACWVNINSAQRRDGRSWCTRPNGHRHARPVLVEEAGKVPNEGAVRAHTDGIQAGTRPRVTGRDASINRLSGGPEQGPHGAHSLWTGRTRSGRGRAAGSGLSRVSASSIAGGGLPATAEFRSCVCLAEQDRRHGCGKEQHWIKVRYD</sequence>
<dbReference type="VEuPathDB" id="FungiDB:MPH_03563"/>
<name>K2RWQ1_MACPH</name>
<dbReference type="Proteomes" id="UP000007129">
    <property type="component" value="Unassembled WGS sequence"/>
</dbReference>
<reference evidence="2 3" key="1">
    <citation type="journal article" date="2012" name="BMC Genomics">
        <title>Tools to kill: Genome of one of the most destructive plant pathogenic fungi Macrophomina phaseolina.</title>
        <authorList>
            <person name="Islam M.S."/>
            <person name="Haque M.S."/>
            <person name="Islam M.M."/>
            <person name="Emdad E.M."/>
            <person name="Halim A."/>
            <person name="Hossen Q.M.M."/>
            <person name="Hossain M.Z."/>
            <person name="Ahmed B."/>
            <person name="Rahim S."/>
            <person name="Rahman M.S."/>
            <person name="Alam M.M."/>
            <person name="Hou S."/>
            <person name="Wan X."/>
            <person name="Saito J.A."/>
            <person name="Alam M."/>
        </authorList>
    </citation>
    <scope>NUCLEOTIDE SEQUENCE [LARGE SCALE GENOMIC DNA]</scope>
    <source>
        <strain evidence="2 3">MS6</strain>
    </source>
</reference>
<dbReference type="InParanoid" id="K2RWQ1"/>
<dbReference type="EMBL" id="AHHD01000165">
    <property type="protein sequence ID" value="EKG19193.1"/>
    <property type="molecule type" value="Genomic_DNA"/>
</dbReference>
<evidence type="ECO:0000313" key="2">
    <source>
        <dbReference type="EMBL" id="EKG19193.1"/>
    </source>
</evidence>
<feature type="region of interest" description="Disordered" evidence="1">
    <location>
        <begin position="96"/>
        <end position="125"/>
    </location>
</feature>
<gene>
    <name evidence="2" type="ORF">MPH_03563</name>
</gene>
<dbReference type="AlphaFoldDB" id="K2RWQ1"/>
<protein>
    <submittedName>
        <fullName evidence="2">Uncharacterized protein</fullName>
    </submittedName>
</protein>
<evidence type="ECO:0000256" key="1">
    <source>
        <dbReference type="SAM" id="MobiDB-lite"/>
    </source>
</evidence>
<accession>K2RWQ1</accession>
<evidence type="ECO:0000313" key="3">
    <source>
        <dbReference type="Proteomes" id="UP000007129"/>
    </source>
</evidence>